<dbReference type="PROSITE" id="PS50934">
    <property type="entry name" value="SWIRM"/>
    <property type="match status" value="1"/>
</dbReference>
<dbReference type="STRING" id="70415.A0A5S6R4H9"/>
<evidence type="ECO:0000256" key="5">
    <source>
        <dbReference type="ARBA" id="ARBA00022827"/>
    </source>
</evidence>
<dbReference type="Proteomes" id="UP000046395">
    <property type="component" value="Unassembled WGS sequence"/>
</dbReference>
<keyword evidence="6" id="KW-0560">Oxidoreductase</keyword>
<evidence type="ECO:0000256" key="3">
    <source>
        <dbReference type="ARBA" id="ARBA00005995"/>
    </source>
</evidence>
<evidence type="ECO:0000256" key="1">
    <source>
        <dbReference type="ARBA" id="ARBA00001974"/>
    </source>
</evidence>
<evidence type="ECO:0000256" key="4">
    <source>
        <dbReference type="ARBA" id="ARBA00022630"/>
    </source>
</evidence>
<dbReference type="InterPro" id="IPR050281">
    <property type="entry name" value="Flavin_monoamine_oxidase"/>
</dbReference>
<proteinExistence type="inferred from homology"/>
<dbReference type="InterPro" id="IPR036388">
    <property type="entry name" value="WH-like_DNA-bd_sf"/>
</dbReference>
<keyword evidence="8" id="KW-1185">Reference proteome</keyword>
<comment type="similarity">
    <text evidence="3">Belongs to the flavin monoamine oxidase family.</text>
</comment>
<comment type="cofactor">
    <cofactor evidence="1">
        <name>FAD</name>
        <dbReference type="ChEBI" id="CHEBI:57692"/>
    </cofactor>
</comment>
<dbReference type="PANTHER" id="PTHR10742">
    <property type="entry name" value="FLAVIN MONOAMINE OXIDASE"/>
    <property type="match status" value="1"/>
</dbReference>
<evidence type="ECO:0000256" key="6">
    <source>
        <dbReference type="ARBA" id="ARBA00023002"/>
    </source>
</evidence>
<dbReference type="Pfam" id="PF04433">
    <property type="entry name" value="SWIRM"/>
    <property type="match status" value="1"/>
</dbReference>
<keyword evidence="5" id="KW-0274">FAD</keyword>
<dbReference type="AlphaFoldDB" id="A0A5S6R4H9"/>
<keyword evidence="4" id="KW-0285">Flavoprotein</keyword>
<dbReference type="GO" id="GO:0005634">
    <property type="term" value="C:nucleus"/>
    <property type="evidence" value="ECO:0007669"/>
    <property type="project" value="UniProtKB-SubCell"/>
</dbReference>
<dbReference type="InterPro" id="IPR002937">
    <property type="entry name" value="Amino_oxidase"/>
</dbReference>
<evidence type="ECO:0000313" key="9">
    <source>
        <dbReference type="WBParaSite" id="TMUE_3000014219.1"/>
    </source>
</evidence>
<dbReference type="GO" id="GO:0140682">
    <property type="term" value="F:FAD-dependent H3K4me/H3K4me3 demethylase activity"/>
    <property type="evidence" value="ECO:0007669"/>
    <property type="project" value="UniProtKB-ARBA"/>
</dbReference>
<dbReference type="SUPFAM" id="SSF54373">
    <property type="entry name" value="FAD-linked reductases, C-terminal domain"/>
    <property type="match status" value="1"/>
</dbReference>
<dbReference type="Gene3D" id="3.50.50.60">
    <property type="entry name" value="FAD/NAD(P)-binding domain"/>
    <property type="match status" value="1"/>
</dbReference>
<feature type="domain" description="SWIRM" evidence="7">
    <location>
        <begin position="286"/>
        <end position="384"/>
    </location>
</feature>
<dbReference type="InterPro" id="IPR009057">
    <property type="entry name" value="Homeodomain-like_sf"/>
</dbReference>
<dbReference type="SUPFAM" id="SSF51905">
    <property type="entry name" value="FAD/NAD(P)-binding domain"/>
    <property type="match status" value="1"/>
</dbReference>
<dbReference type="Pfam" id="PF01593">
    <property type="entry name" value="Amino_oxidase"/>
    <property type="match status" value="1"/>
</dbReference>
<evidence type="ECO:0000313" key="8">
    <source>
        <dbReference type="Proteomes" id="UP000046395"/>
    </source>
</evidence>
<reference evidence="9" key="1">
    <citation type="submission" date="2019-12" db="UniProtKB">
        <authorList>
            <consortium name="WormBaseParasite"/>
        </authorList>
    </citation>
    <scope>IDENTIFICATION</scope>
</reference>
<dbReference type="InterPro" id="IPR036188">
    <property type="entry name" value="FAD/NAD-bd_sf"/>
</dbReference>
<accession>A0A5S6R4H9</accession>
<dbReference type="InterPro" id="IPR007526">
    <property type="entry name" value="SWIRM"/>
</dbReference>
<evidence type="ECO:0000259" key="7">
    <source>
        <dbReference type="PROSITE" id="PS50934"/>
    </source>
</evidence>
<evidence type="ECO:0000256" key="2">
    <source>
        <dbReference type="ARBA" id="ARBA00004123"/>
    </source>
</evidence>
<dbReference type="PANTHER" id="PTHR10742:SF410">
    <property type="entry name" value="LYSINE-SPECIFIC HISTONE DEMETHYLASE 2"/>
    <property type="match status" value="1"/>
</dbReference>
<organism evidence="8 9">
    <name type="scientific">Trichuris muris</name>
    <name type="common">Mouse whipworm</name>
    <dbReference type="NCBI Taxonomy" id="70415"/>
    <lineage>
        <taxon>Eukaryota</taxon>
        <taxon>Metazoa</taxon>
        <taxon>Ecdysozoa</taxon>
        <taxon>Nematoda</taxon>
        <taxon>Enoplea</taxon>
        <taxon>Dorylaimia</taxon>
        <taxon>Trichinellida</taxon>
        <taxon>Trichuridae</taxon>
        <taxon>Trichuris</taxon>
    </lineage>
</organism>
<comment type="subcellular location">
    <subcellularLocation>
        <location evidence="2">Nucleus</location>
    </subcellularLocation>
</comment>
<dbReference type="Gene3D" id="1.10.10.10">
    <property type="entry name" value="Winged helix-like DNA-binding domain superfamily/Winged helix DNA-binding domain"/>
    <property type="match status" value="1"/>
</dbReference>
<name>A0A5S6R4H9_TRIMR</name>
<protein>
    <submittedName>
        <fullName evidence="9">SWIRM domain-containing protein</fullName>
    </submittedName>
</protein>
<dbReference type="WBParaSite" id="TMUE_3000014219.1">
    <property type="protein sequence ID" value="TMUE_3000014219.1"/>
    <property type="gene ID" value="WBGene00293908"/>
</dbReference>
<sequence>MFTVCFCNGFQVRWAGGLHYRFRKVTCSSIFICEDMCRSTLSRRLRPTSERLQRRTVRQKTSGKRFRQRRPDALVEIKDGKDGIVKRCSNIACREVYPVCVAEASNRCSKGNLSSRWHHISTDEHLCQACYEYYTCKAGLQLVKQWRRRWKSGGGKGQPSIKNFIADEVLPYWLECQLCKKWRQTTFASPDVIQSFRCERSIAENGEVNQCDFAENPVVKHPLTANWYHHLSTPVMIKNSPTARFLANEYYCDLVGMSPTSQATDSRAAFPMSEELAEVMQPFYLPNDYGRALSCRPDAMDSQELEEFPEYERDQVLYLSIRNLVIALWSLNPNEWVTPEKCSQFLICRGLVRVLLVREAVRIVRYLTQKGLVNFGILPPPPDFFTATANKLSVLVVGAGISGLTAARHLQNMGAEVTILESKDQIGGRICDTHHMGAVVGKGGQLITGIVNNPFAVMCIQAGLKYRPLSDACPLFCSDGSLVDAYIDKKVEFHFNSLLDAVEYYRCRAKDDSGLLDLLMQIHNAYLEENGSKFSTVENELLSFHISNLEYSCGANLSNVSSLHWSQNEQFAQFAGRHALMTSGCSSIVERLANGLNIKLKHRVTKIDYNNGRVQVSVEGGQLFHCDKVLVTVPLAVLQSNAIEFLPAMPTRKAKSIAALGCGKLEKVALQFPENFWAKKTQSADYFGNVASLSLPRGLFNVFYDFSNKAEPSCSGSNVLMCYLSGEMVDLVKVKSDKETAAICLDTLRRLFPGQTVPEPLNYMVSHWSQDPDIGMAYSYIKVGADGEDYDLAAEDLEKKVYFSGEATNRQFPQTFTGALVSGLREAYKILC</sequence>
<dbReference type="SUPFAM" id="SSF46689">
    <property type="entry name" value="Homeodomain-like"/>
    <property type="match status" value="1"/>
</dbReference>
<dbReference type="Gene3D" id="3.90.660.10">
    <property type="match status" value="1"/>
</dbReference>